<protein>
    <submittedName>
        <fullName evidence="5">Transketolase</fullName>
    </submittedName>
</protein>
<organism evidence="5 6">
    <name type="scientific">Candidatus Marsarchaeota G1 archaeon OSP_D</name>
    <dbReference type="NCBI Taxonomy" id="1978155"/>
    <lineage>
        <taxon>Archaea</taxon>
        <taxon>Candidatus Marsarchaeota</taxon>
        <taxon>Candidatus Marsarchaeota group 1</taxon>
    </lineage>
</organism>
<evidence type="ECO:0000256" key="1">
    <source>
        <dbReference type="ARBA" id="ARBA00001964"/>
    </source>
</evidence>
<dbReference type="SMART" id="SM00861">
    <property type="entry name" value="Transket_pyr"/>
    <property type="match status" value="1"/>
</dbReference>
<dbReference type="GO" id="GO:0006082">
    <property type="term" value="P:organic acid metabolic process"/>
    <property type="evidence" value="ECO:0007669"/>
    <property type="project" value="UniProtKB-ARBA"/>
</dbReference>
<dbReference type="FunFam" id="3.40.50.970:FF:000129">
    <property type="entry name" value="Transketolase"/>
    <property type="match status" value="1"/>
</dbReference>
<reference evidence="5 6" key="1">
    <citation type="submission" date="2017-04" db="EMBL/GenBank/DDBJ databases">
        <title>Novel microbial lineages endemic to geothermal iron-oxide mats fill important gaps in the evolutionary history of Archaea.</title>
        <authorList>
            <person name="Jay Z.J."/>
            <person name="Beam J.P."/>
            <person name="Dlakic M."/>
            <person name="Rusch D.B."/>
            <person name="Kozubal M.A."/>
            <person name="Inskeep W.P."/>
        </authorList>
    </citation>
    <scope>NUCLEOTIDE SEQUENCE [LARGE SCALE GENOMIC DNA]</scope>
    <source>
        <strain evidence="5">OSP_D</strain>
    </source>
</reference>
<comment type="similarity">
    <text evidence="2">Belongs to the transketolase family.</text>
</comment>
<evidence type="ECO:0000313" key="5">
    <source>
        <dbReference type="EMBL" id="PSN84490.1"/>
    </source>
</evidence>
<sequence length="306" mass="32740">MRDALAEALLDLGAELPNLVVIGADTSGSLKTAVFATKFPNRFFNVGIAEQNMIGIAAGFALAGKKVVCGSYAVFVPGRAVDQIRNTIAYCNLDVKIIGSHGGISVGPDGGSHQAIEDIAIMRSIPNMKVIVPADAVSARSLIKQATRMNGPFYIRLVRPNSPIIYTKEEQLKFGQGNILKDGSDVSIIASGLMVDKALKAAIELEHLNIKAEVIDMHTIKPLDRDLIERSAKRTGTLVTVEDHNIIGGLGSAVAECVTECYPVKVYKIGITDVFGESGEPAELFEKYGLTEKSIINICLKAVTSR</sequence>
<comment type="caution">
    <text evidence="5">The sequence shown here is derived from an EMBL/GenBank/DDBJ whole genome shotgun (WGS) entry which is preliminary data.</text>
</comment>
<accession>A0A2R6ADM4</accession>
<dbReference type="InterPro" id="IPR051157">
    <property type="entry name" value="PDH/Transketolase"/>
</dbReference>
<dbReference type="PANTHER" id="PTHR43825">
    <property type="entry name" value="PYRUVATE DEHYDROGENASE E1 COMPONENT"/>
    <property type="match status" value="1"/>
</dbReference>
<evidence type="ECO:0000313" key="6">
    <source>
        <dbReference type="Proteomes" id="UP000240880"/>
    </source>
</evidence>
<evidence type="ECO:0000259" key="4">
    <source>
        <dbReference type="SMART" id="SM00861"/>
    </source>
</evidence>
<evidence type="ECO:0000256" key="3">
    <source>
        <dbReference type="ARBA" id="ARBA00023052"/>
    </source>
</evidence>
<dbReference type="AlphaFoldDB" id="A0A2R6ADM4"/>
<dbReference type="Proteomes" id="UP000240880">
    <property type="component" value="Unassembled WGS sequence"/>
</dbReference>
<dbReference type="InterPro" id="IPR005475">
    <property type="entry name" value="Transketolase-like_Pyr-bd"/>
</dbReference>
<dbReference type="CDD" id="cd07033">
    <property type="entry name" value="TPP_PYR_DXS_TK_like"/>
    <property type="match status" value="1"/>
</dbReference>
<dbReference type="EMBL" id="NEXC01000003">
    <property type="protein sequence ID" value="PSN84490.1"/>
    <property type="molecule type" value="Genomic_DNA"/>
</dbReference>
<dbReference type="InterPro" id="IPR009014">
    <property type="entry name" value="Transketo_C/PFOR_II"/>
</dbReference>
<evidence type="ECO:0000256" key="2">
    <source>
        <dbReference type="ARBA" id="ARBA00007131"/>
    </source>
</evidence>
<dbReference type="SUPFAM" id="SSF52518">
    <property type="entry name" value="Thiamin diphosphate-binding fold (THDP-binding)"/>
    <property type="match status" value="1"/>
</dbReference>
<dbReference type="InterPro" id="IPR033248">
    <property type="entry name" value="Transketolase_C"/>
</dbReference>
<dbReference type="Gene3D" id="3.40.50.920">
    <property type="match status" value="1"/>
</dbReference>
<name>A0A2R6ADM4_9ARCH</name>
<gene>
    <name evidence="5" type="ORF">B9Q01_00905</name>
</gene>
<comment type="cofactor">
    <cofactor evidence="1">
        <name>thiamine diphosphate</name>
        <dbReference type="ChEBI" id="CHEBI:58937"/>
    </cofactor>
</comment>
<dbReference type="Pfam" id="PF02780">
    <property type="entry name" value="Transketolase_C"/>
    <property type="match status" value="1"/>
</dbReference>
<dbReference type="SUPFAM" id="SSF52922">
    <property type="entry name" value="TK C-terminal domain-like"/>
    <property type="match status" value="1"/>
</dbReference>
<feature type="domain" description="Transketolase-like pyrimidine-binding" evidence="4">
    <location>
        <begin position="1"/>
        <end position="164"/>
    </location>
</feature>
<dbReference type="GO" id="GO:0044272">
    <property type="term" value="P:sulfur compound biosynthetic process"/>
    <property type="evidence" value="ECO:0007669"/>
    <property type="project" value="UniProtKB-ARBA"/>
</dbReference>
<dbReference type="Gene3D" id="3.40.50.970">
    <property type="match status" value="1"/>
</dbReference>
<proteinExistence type="inferred from homology"/>
<keyword evidence="3" id="KW-0786">Thiamine pyrophosphate</keyword>
<dbReference type="Pfam" id="PF02779">
    <property type="entry name" value="Transket_pyr"/>
    <property type="match status" value="1"/>
</dbReference>
<dbReference type="InterPro" id="IPR029061">
    <property type="entry name" value="THDP-binding"/>
</dbReference>
<dbReference type="PANTHER" id="PTHR43825:SF1">
    <property type="entry name" value="TRANSKETOLASE-LIKE PYRIMIDINE-BINDING DOMAIN-CONTAINING PROTEIN"/>
    <property type="match status" value="1"/>
</dbReference>